<dbReference type="EMBL" id="MU005775">
    <property type="protein sequence ID" value="KAF2706939.1"/>
    <property type="molecule type" value="Genomic_DNA"/>
</dbReference>
<organism evidence="2 3">
    <name type="scientific">Pleomassaria siparia CBS 279.74</name>
    <dbReference type="NCBI Taxonomy" id="1314801"/>
    <lineage>
        <taxon>Eukaryota</taxon>
        <taxon>Fungi</taxon>
        <taxon>Dikarya</taxon>
        <taxon>Ascomycota</taxon>
        <taxon>Pezizomycotina</taxon>
        <taxon>Dothideomycetes</taxon>
        <taxon>Pleosporomycetidae</taxon>
        <taxon>Pleosporales</taxon>
        <taxon>Pleomassariaceae</taxon>
        <taxon>Pleomassaria</taxon>
    </lineage>
</organism>
<keyword evidence="3" id="KW-1185">Reference proteome</keyword>
<dbReference type="Gene3D" id="1.10.600.10">
    <property type="entry name" value="Farnesyl Diphosphate Synthase"/>
    <property type="match status" value="1"/>
</dbReference>
<dbReference type="OrthoDB" id="6921389at2759"/>
<accession>A0A6G1K243</accession>
<sequence>MAAAESSVRDGEAVGWDKYRQTTRSCRREGRKTHYDAEKRIHIGYDTFGSSRLTMPDLAVYGHQMIRLAYCNLLSKWQGCSIFQTWDDYQSLLSVDYAAQKSLCEDLDEGEYSLPLIHIYHNTPHSMQLRGLLQRRRFGGKLTREQKVLVLEEMRNMGSLGYTLNVLQTLYTELESEVQRLDQAFGVENFHIRVLLSLLKI</sequence>
<dbReference type="GO" id="GO:0004659">
    <property type="term" value="F:prenyltransferase activity"/>
    <property type="evidence" value="ECO:0007669"/>
    <property type="project" value="InterPro"/>
</dbReference>
<dbReference type="SUPFAM" id="SSF48576">
    <property type="entry name" value="Terpenoid synthases"/>
    <property type="match status" value="1"/>
</dbReference>
<reference evidence="2" key="1">
    <citation type="journal article" date="2020" name="Stud. Mycol.">
        <title>101 Dothideomycetes genomes: a test case for predicting lifestyles and emergence of pathogens.</title>
        <authorList>
            <person name="Haridas S."/>
            <person name="Albert R."/>
            <person name="Binder M."/>
            <person name="Bloem J."/>
            <person name="Labutti K."/>
            <person name="Salamov A."/>
            <person name="Andreopoulos B."/>
            <person name="Baker S."/>
            <person name="Barry K."/>
            <person name="Bills G."/>
            <person name="Bluhm B."/>
            <person name="Cannon C."/>
            <person name="Castanera R."/>
            <person name="Culley D."/>
            <person name="Daum C."/>
            <person name="Ezra D."/>
            <person name="Gonzalez J."/>
            <person name="Henrissat B."/>
            <person name="Kuo A."/>
            <person name="Liang C."/>
            <person name="Lipzen A."/>
            <person name="Lutzoni F."/>
            <person name="Magnuson J."/>
            <person name="Mondo S."/>
            <person name="Nolan M."/>
            <person name="Ohm R."/>
            <person name="Pangilinan J."/>
            <person name="Park H.-J."/>
            <person name="Ramirez L."/>
            <person name="Alfaro M."/>
            <person name="Sun H."/>
            <person name="Tritt A."/>
            <person name="Yoshinaga Y."/>
            <person name="Zwiers L.-H."/>
            <person name="Turgeon B."/>
            <person name="Goodwin S."/>
            <person name="Spatafora J."/>
            <person name="Crous P."/>
            <person name="Grigoriev I."/>
        </authorList>
    </citation>
    <scope>NUCLEOTIDE SEQUENCE</scope>
    <source>
        <strain evidence="2">CBS 279.74</strain>
    </source>
</reference>
<name>A0A6G1K243_9PLEO</name>
<dbReference type="GO" id="GO:0046165">
    <property type="term" value="P:alcohol biosynthetic process"/>
    <property type="evidence" value="ECO:0007669"/>
    <property type="project" value="UniProtKB-ARBA"/>
</dbReference>
<gene>
    <name evidence="2" type="ORF">K504DRAFT_505018</name>
</gene>
<dbReference type="AlphaFoldDB" id="A0A6G1K243"/>
<evidence type="ECO:0000313" key="3">
    <source>
        <dbReference type="Proteomes" id="UP000799428"/>
    </source>
</evidence>
<evidence type="ECO:0000256" key="1">
    <source>
        <dbReference type="ARBA" id="ARBA00022679"/>
    </source>
</evidence>
<protein>
    <submittedName>
        <fullName evidence="2">Uncharacterized protein</fullName>
    </submittedName>
</protein>
<dbReference type="GO" id="GO:0043386">
    <property type="term" value="P:mycotoxin biosynthetic process"/>
    <property type="evidence" value="ECO:0007669"/>
    <property type="project" value="UniProtKB-ARBA"/>
</dbReference>
<dbReference type="InterPro" id="IPR000092">
    <property type="entry name" value="Polyprenyl_synt"/>
</dbReference>
<evidence type="ECO:0000313" key="2">
    <source>
        <dbReference type="EMBL" id="KAF2706939.1"/>
    </source>
</evidence>
<keyword evidence="1" id="KW-0808">Transferase</keyword>
<dbReference type="InterPro" id="IPR008949">
    <property type="entry name" value="Isoprenoid_synthase_dom_sf"/>
</dbReference>
<dbReference type="Proteomes" id="UP000799428">
    <property type="component" value="Unassembled WGS sequence"/>
</dbReference>
<dbReference type="Pfam" id="PF00348">
    <property type="entry name" value="polyprenyl_synt"/>
    <property type="match status" value="1"/>
</dbReference>
<dbReference type="GO" id="GO:0008299">
    <property type="term" value="P:isoprenoid biosynthetic process"/>
    <property type="evidence" value="ECO:0007669"/>
    <property type="project" value="InterPro"/>
</dbReference>
<proteinExistence type="predicted"/>